<dbReference type="RefSeq" id="WP_253564555.1">
    <property type="nucleotide sequence ID" value="NZ_JAMZEK010000001.1"/>
</dbReference>
<gene>
    <name evidence="2" type="ORF">NC595_02005</name>
</gene>
<comment type="caution">
    <text evidence="2">The sequence shown here is derived from an EMBL/GenBank/DDBJ whole genome shotgun (WGS) entry which is preliminary data.</text>
</comment>
<accession>A0ABT1F663</accession>
<proteinExistence type="predicted"/>
<protein>
    <submittedName>
        <fullName evidence="2">Relaxation protein</fullName>
    </submittedName>
</protein>
<feature type="transmembrane region" description="Helical" evidence="1">
    <location>
        <begin position="119"/>
        <end position="143"/>
    </location>
</feature>
<evidence type="ECO:0000313" key="2">
    <source>
        <dbReference type="EMBL" id="MCP1372832.1"/>
    </source>
</evidence>
<evidence type="ECO:0000313" key="3">
    <source>
        <dbReference type="Proteomes" id="UP001204615"/>
    </source>
</evidence>
<keyword evidence="1" id="KW-1133">Transmembrane helix</keyword>
<dbReference type="Proteomes" id="UP001204615">
    <property type="component" value="Unassembled WGS sequence"/>
</dbReference>
<dbReference type="EMBL" id="JAMZEK010000001">
    <property type="protein sequence ID" value="MCP1372832.1"/>
    <property type="molecule type" value="Genomic_DNA"/>
</dbReference>
<evidence type="ECO:0000256" key="1">
    <source>
        <dbReference type="SAM" id="Phobius"/>
    </source>
</evidence>
<reference evidence="2 3" key="1">
    <citation type="submission" date="2022-06" db="EMBL/GenBank/DDBJ databases">
        <title>Dyella sp. Sa strain:Sa Genome sequencing.</title>
        <authorList>
            <person name="Park S."/>
        </authorList>
    </citation>
    <scope>NUCLEOTIDE SEQUENCE [LARGE SCALE GENOMIC DNA]</scope>
    <source>
        <strain evidence="2 3">Sa</strain>
    </source>
</reference>
<organism evidence="2 3">
    <name type="scientific">Dyella lutea</name>
    <dbReference type="NCBI Taxonomy" id="2950441"/>
    <lineage>
        <taxon>Bacteria</taxon>
        <taxon>Pseudomonadati</taxon>
        <taxon>Pseudomonadota</taxon>
        <taxon>Gammaproteobacteria</taxon>
        <taxon>Lysobacterales</taxon>
        <taxon>Rhodanobacteraceae</taxon>
        <taxon>Dyella</taxon>
    </lineage>
</organism>
<keyword evidence="1" id="KW-0472">Membrane</keyword>
<keyword evidence="3" id="KW-1185">Reference proteome</keyword>
<keyword evidence="1" id="KW-0812">Transmembrane</keyword>
<name>A0ABT1F663_9GAMM</name>
<sequence>MSASAPGPLQTAEVASLISKTAMLMEQFDRRCGEIEQRLRTHSGELERLSQQVPAIVRQSADGSLHALPGLVMDRLGGGLERPVQEYQQRLHRAGGELKTAALKLGGQIERLQRLHRLLLWKTVAAVAACLALLLAGGAWLSLHYAGMIEQNRLSAELLQAYNRADVTLCDGHLCAHVEAKGKRYGERGQYQPVAPR</sequence>